<dbReference type="Pfam" id="PF08784">
    <property type="entry name" value="RPA_C"/>
    <property type="match status" value="1"/>
</dbReference>
<keyword evidence="5" id="KW-0539">Nucleus</keyword>
<dbReference type="SUPFAM" id="SSF50249">
    <property type="entry name" value="Nucleic acid-binding proteins"/>
    <property type="match status" value="1"/>
</dbReference>
<dbReference type="FunFam" id="1.10.10.10:FF:000168">
    <property type="entry name" value="Replication protein A 32 kDa subunit"/>
    <property type="match status" value="1"/>
</dbReference>
<dbReference type="InterPro" id="IPR014892">
    <property type="entry name" value="RPA_C"/>
</dbReference>
<dbReference type="GO" id="GO:0035861">
    <property type="term" value="C:site of double-strand break"/>
    <property type="evidence" value="ECO:0007669"/>
    <property type="project" value="TreeGrafter"/>
</dbReference>
<dbReference type="InterPro" id="IPR040260">
    <property type="entry name" value="RFA2-like"/>
</dbReference>
<dbReference type="InterPro" id="IPR014646">
    <property type="entry name" value="Rfa2/RPA32"/>
</dbReference>
<dbReference type="PANTHER" id="PTHR13989">
    <property type="entry name" value="REPLICATION PROTEIN A-RELATED"/>
    <property type="match status" value="1"/>
</dbReference>
<keyword evidence="9" id="KW-1185">Reference proteome</keyword>
<protein>
    <recommendedName>
        <fullName evidence="7">Replication protein A C-terminal domain-containing protein</fullName>
    </recommendedName>
</protein>
<dbReference type="AlphaFoldDB" id="A0AAD7UP40"/>
<proteinExistence type="inferred from homology"/>
<gene>
    <name evidence="8" type="ORF">CTAYLR_006182</name>
</gene>
<keyword evidence="3" id="KW-0235">DNA replication</keyword>
<comment type="similarity">
    <text evidence="2">Belongs to the replication factor A protein 2 family.</text>
</comment>
<evidence type="ECO:0000256" key="2">
    <source>
        <dbReference type="ARBA" id="ARBA00007815"/>
    </source>
</evidence>
<evidence type="ECO:0000256" key="3">
    <source>
        <dbReference type="ARBA" id="ARBA00022705"/>
    </source>
</evidence>
<comment type="caution">
    <text evidence="8">The sequence shown here is derived from an EMBL/GenBank/DDBJ whole genome shotgun (WGS) entry which is preliminary data.</text>
</comment>
<dbReference type="Gene3D" id="2.40.50.140">
    <property type="entry name" value="Nucleic acid-binding proteins"/>
    <property type="match status" value="1"/>
</dbReference>
<dbReference type="InterPro" id="IPR036388">
    <property type="entry name" value="WH-like_DNA-bd_sf"/>
</dbReference>
<dbReference type="GO" id="GO:0000724">
    <property type="term" value="P:double-strand break repair via homologous recombination"/>
    <property type="evidence" value="ECO:0007669"/>
    <property type="project" value="TreeGrafter"/>
</dbReference>
<keyword evidence="4" id="KW-0238">DNA-binding</keyword>
<dbReference type="PANTHER" id="PTHR13989:SF16">
    <property type="entry name" value="REPLICATION PROTEIN A2"/>
    <property type="match status" value="1"/>
</dbReference>
<evidence type="ECO:0000256" key="6">
    <source>
        <dbReference type="SAM" id="MobiDB-lite"/>
    </source>
</evidence>
<dbReference type="EMBL" id="JAQMWT010000038">
    <property type="protein sequence ID" value="KAJ8612934.1"/>
    <property type="molecule type" value="Genomic_DNA"/>
</dbReference>
<evidence type="ECO:0000256" key="1">
    <source>
        <dbReference type="ARBA" id="ARBA00004123"/>
    </source>
</evidence>
<dbReference type="GO" id="GO:0005662">
    <property type="term" value="C:DNA replication factor A complex"/>
    <property type="evidence" value="ECO:0007669"/>
    <property type="project" value="TreeGrafter"/>
</dbReference>
<accession>A0AAD7UP40</accession>
<feature type="domain" description="Replication protein A C-terminal" evidence="7">
    <location>
        <begin position="165"/>
        <end position="251"/>
    </location>
</feature>
<comment type="subcellular location">
    <subcellularLocation>
        <location evidence="1">Nucleus</location>
    </subcellularLocation>
</comment>
<evidence type="ECO:0000256" key="5">
    <source>
        <dbReference type="ARBA" id="ARBA00023242"/>
    </source>
</evidence>
<evidence type="ECO:0000259" key="7">
    <source>
        <dbReference type="Pfam" id="PF08784"/>
    </source>
</evidence>
<dbReference type="GO" id="GO:0006289">
    <property type="term" value="P:nucleotide-excision repair"/>
    <property type="evidence" value="ECO:0007669"/>
    <property type="project" value="TreeGrafter"/>
</dbReference>
<sequence length="259" mass="28741">MMQDSGGGFVSQPSQEQQQQEKRRNSALVPLTIKMALNAQVSDDILLVDDREVSQVRICGNIMRVDQTETKYVYFIEDQTGLMEVTHWNNAGDEDLNTLRDRREKMAQRTYVAVVGQLKSYEARVTLSAYDIRPIEDMNELTHHFLETIYVSAKTTSSSPSSSSSYAPNAQTGVPMDGAREGDNNNNNNNGSLTSIQLQVLEHYSLHGTGDEGLHIESVIYALNTISPADVKAAVDALTNEGHLYSTVDDDHHKSTDSE</sequence>
<dbReference type="Gene3D" id="1.10.10.10">
    <property type="entry name" value="Winged helix-like DNA-binding domain superfamily/Winged helix DNA-binding domain"/>
    <property type="match status" value="1"/>
</dbReference>
<evidence type="ECO:0000313" key="8">
    <source>
        <dbReference type="EMBL" id="KAJ8612934.1"/>
    </source>
</evidence>
<dbReference type="CDD" id="cd04478">
    <property type="entry name" value="RPA2_DBD_D"/>
    <property type="match status" value="1"/>
</dbReference>
<reference evidence="8" key="1">
    <citation type="submission" date="2023-01" db="EMBL/GenBank/DDBJ databases">
        <title>Metagenome sequencing of chrysophaentin producing Chrysophaeum taylorii.</title>
        <authorList>
            <person name="Davison J."/>
            <person name="Bewley C."/>
        </authorList>
    </citation>
    <scope>NUCLEOTIDE SEQUENCE</scope>
    <source>
        <strain evidence="8">NIES-1699</strain>
    </source>
</reference>
<dbReference type="Proteomes" id="UP001230188">
    <property type="component" value="Unassembled WGS sequence"/>
</dbReference>
<organism evidence="8 9">
    <name type="scientific">Chrysophaeum taylorii</name>
    <dbReference type="NCBI Taxonomy" id="2483200"/>
    <lineage>
        <taxon>Eukaryota</taxon>
        <taxon>Sar</taxon>
        <taxon>Stramenopiles</taxon>
        <taxon>Ochrophyta</taxon>
        <taxon>Pelagophyceae</taxon>
        <taxon>Pelagomonadales</taxon>
        <taxon>Pelagomonadaceae</taxon>
        <taxon>Chrysophaeum</taxon>
    </lineage>
</organism>
<dbReference type="GO" id="GO:0003697">
    <property type="term" value="F:single-stranded DNA binding"/>
    <property type="evidence" value="ECO:0007669"/>
    <property type="project" value="TreeGrafter"/>
</dbReference>
<dbReference type="InterPro" id="IPR036390">
    <property type="entry name" value="WH_DNA-bd_sf"/>
</dbReference>
<dbReference type="GO" id="GO:0006260">
    <property type="term" value="P:DNA replication"/>
    <property type="evidence" value="ECO:0007669"/>
    <property type="project" value="UniProtKB-KW"/>
</dbReference>
<dbReference type="InterPro" id="IPR012340">
    <property type="entry name" value="NA-bd_OB-fold"/>
</dbReference>
<name>A0AAD7UP40_9STRA</name>
<feature type="region of interest" description="Disordered" evidence="6">
    <location>
        <begin position="1"/>
        <end position="25"/>
    </location>
</feature>
<dbReference type="PIRSF" id="PIRSF036949">
    <property type="entry name" value="RPA32"/>
    <property type="match status" value="1"/>
</dbReference>
<dbReference type="GO" id="GO:0000781">
    <property type="term" value="C:chromosome, telomeric region"/>
    <property type="evidence" value="ECO:0007669"/>
    <property type="project" value="TreeGrafter"/>
</dbReference>
<dbReference type="SUPFAM" id="SSF46785">
    <property type="entry name" value="Winged helix' DNA-binding domain"/>
    <property type="match status" value="1"/>
</dbReference>
<evidence type="ECO:0000256" key="4">
    <source>
        <dbReference type="ARBA" id="ARBA00023125"/>
    </source>
</evidence>
<evidence type="ECO:0000313" key="9">
    <source>
        <dbReference type="Proteomes" id="UP001230188"/>
    </source>
</evidence>
<feature type="region of interest" description="Disordered" evidence="6">
    <location>
        <begin position="155"/>
        <end position="192"/>
    </location>
</feature>